<evidence type="ECO:0000313" key="2">
    <source>
        <dbReference type="EMBL" id="TDN48406.1"/>
    </source>
</evidence>
<accession>A0A4R6DTC4</accession>
<dbReference type="Proteomes" id="UP000295129">
    <property type="component" value="Unassembled WGS sequence"/>
</dbReference>
<organism evidence="2 3">
    <name type="scientific">Azoarcus indigens</name>
    <dbReference type="NCBI Taxonomy" id="29545"/>
    <lineage>
        <taxon>Bacteria</taxon>
        <taxon>Pseudomonadati</taxon>
        <taxon>Pseudomonadota</taxon>
        <taxon>Betaproteobacteria</taxon>
        <taxon>Rhodocyclales</taxon>
        <taxon>Zoogloeaceae</taxon>
        <taxon>Azoarcus</taxon>
    </lineage>
</organism>
<keyword evidence="1" id="KW-0812">Transmembrane</keyword>
<sequence>MENPPLRREARMRIAIIAVEGSLLAAIAGLSDLS</sequence>
<evidence type="ECO:0000256" key="1">
    <source>
        <dbReference type="SAM" id="Phobius"/>
    </source>
</evidence>
<keyword evidence="3" id="KW-1185">Reference proteome</keyword>
<proteinExistence type="predicted"/>
<name>A0A4R6DTC4_9RHOO</name>
<protein>
    <submittedName>
        <fullName evidence="2">Uncharacterized protein</fullName>
    </submittedName>
</protein>
<comment type="caution">
    <text evidence="2">The sequence shown here is derived from an EMBL/GenBank/DDBJ whole genome shotgun (WGS) entry which is preliminary data.</text>
</comment>
<feature type="transmembrane region" description="Helical" evidence="1">
    <location>
        <begin position="12"/>
        <end position="31"/>
    </location>
</feature>
<evidence type="ECO:0000313" key="3">
    <source>
        <dbReference type="Proteomes" id="UP000295129"/>
    </source>
</evidence>
<keyword evidence="1" id="KW-1133">Transmembrane helix</keyword>
<dbReference type="AlphaFoldDB" id="A0A4R6DTC4"/>
<dbReference type="EMBL" id="SNVV01000015">
    <property type="protein sequence ID" value="TDN48406.1"/>
    <property type="molecule type" value="Genomic_DNA"/>
</dbReference>
<reference evidence="2 3" key="1">
    <citation type="submission" date="2019-03" db="EMBL/GenBank/DDBJ databases">
        <title>Genomic Encyclopedia of Type Strains, Phase IV (KMG-IV): sequencing the most valuable type-strain genomes for metagenomic binning, comparative biology and taxonomic classification.</title>
        <authorList>
            <person name="Goeker M."/>
        </authorList>
    </citation>
    <scope>NUCLEOTIDE SEQUENCE [LARGE SCALE GENOMIC DNA]</scope>
    <source>
        <strain evidence="2 3">DSM 12121</strain>
    </source>
</reference>
<gene>
    <name evidence="2" type="ORF">C7389_11573</name>
</gene>
<keyword evidence="1" id="KW-0472">Membrane</keyword>